<keyword evidence="1" id="KW-0175">Coiled coil</keyword>
<keyword evidence="2" id="KW-0472">Membrane</keyword>
<evidence type="ECO:0000313" key="4">
    <source>
        <dbReference type="Proteomes" id="UP000199602"/>
    </source>
</evidence>
<protein>
    <submittedName>
        <fullName evidence="3">Fimbrial assembly protein (PilN)</fullName>
    </submittedName>
</protein>
<dbReference type="AlphaFoldDB" id="A0A1H0BQK1"/>
<evidence type="ECO:0000256" key="2">
    <source>
        <dbReference type="SAM" id="Phobius"/>
    </source>
</evidence>
<sequence>MLKINLLVKEKKKRLPIKGDFWVFLVVLVLVVGICGGASWWLGVKVDALKALEKEKLSQKRQLQLTIAKVKKLKKNVEGLQQKIDAIRKIRERQNLPVIYIDEAIKAIPENKLWYESFSLSSSGDIMVQGVALDNQVLAFYIERLKRSPYVKQVEILLTNRKKVGPYELVDFKCHLVMGKTS</sequence>
<keyword evidence="2" id="KW-0812">Transmembrane</keyword>
<proteinExistence type="predicted"/>
<gene>
    <name evidence="3" type="ORF">SAMN04488516_102255</name>
</gene>
<accession>A0A1H0BQK1</accession>
<evidence type="ECO:0000256" key="1">
    <source>
        <dbReference type="SAM" id="Coils"/>
    </source>
</evidence>
<dbReference type="Pfam" id="PF05137">
    <property type="entry name" value="PilN"/>
    <property type="match status" value="1"/>
</dbReference>
<keyword evidence="4" id="KW-1185">Reference proteome</keyword>
<dbReference type="PANTHER" id="PTHR40278:SF1">
    <property type="entry name" value="DNA UTILIZATION PROTEIN HOFN"/>
    <property type="match status" value="1"/>
</dbReference>
<dbReference type="STRING" id="206665.SAMN04488516_102255"/>
<reference evidence="3 4" key="1">
    <citation type="submission" date="2016-10" db="EMBL/GenBank/DDBJ databases">
        <authorList>
            <person name="de Groot N.N."/>
        </authorList>
    </citation>
    <scope>NUCLEOTIDE SEQUENCE [LARGE SCALE GENOMIC DNA]</scope>
    <source>
        <strain evidence="3 4">DSM 15269</strain>
    </source>
</reference>
<name>A0A1H0BQK1_9BACT</name>
<dbReference type="InterPro" id="IPR007813">
    <property type="entry name" value="PilN"/>
</dbReference>
<evidence type="ECO:0000313" key="3">
    <source>
        <dbReference type="EMBL" id="SDN47881.1"/>
    </source>
</evidence>
<dbReference type="OrthoDB" id="5296173at2"/>
<organism evidence="3 4">
    <name type="scientific">Desulfonauticus submarinus</name>
    <dbReference type="NCBI Taxonomy" id="206665"/>
    <lineage>
        <taxon>Bacteria</taxon>
        <taxon>Pseudomonadati</taxon>
        <taxon>Thermodesulfobacteriota</taxon>
        <taxon>Desulfovibrionia</taxon>
        <taxon>Desulfovibrionales</taxon>
        <taxon>Desulfonauticaceae</taxon>
        <taxon>Desulfonauticus</taxon>
    </lineage>
</organism>
<dbReference type="InterPro" id="IPR052534">
    <property type="entry name" value="Extracell_DNA_Util/SecSys_Comp"/>
</dbReference>
<dbReference type="PANTHER" id="PTHR40278">
    <property type="entry name" value="DNA UTILIZATION PROTEIN HOFN"/>
    <property type="match status" value="1"/>
</dbReference>
<feature type="coiled-coil region" evidence="1">
    <location>
        <begin position="49"/>
        <end position="90"/>
    </location>
</feature>
<dbReference type="EMBL" id="FNIN01000002">
    <property type="protein sequence ID" value="SDN47881.1"/>
    <property type="molecule type" value="Genomic_DNA"/>
</dbReference>
<dbReference type="Proteomes" id="UP000199602">
    <property type="component" value="Unassembled WGS sequence"/>
</dbReference>
<dbReference type="RefSeq" id="WP_092063567.1">
    <property type="nucleotide sequence ID" value="NZ_FNIN01000002.1"/>
</dbReference>
<keyword evidence="2" id="KW-1133">Transmembrane helix</keyword>
<feature type="transmembrane region" description="Helical" evidence="2">
    <location>
        <begin position="21"/>
        <end position="42"/>
    </location>
</feature>